<proteinExistence type="predicted"/>
<reference evidence="3" key="2">
    <citation type="submission" date="2025-08" db="UniProtKB">
        <authorList>
            <consortium name="Ensembl"/>
        </authorList>
    </citation>
    <scope>IDENTIFICATION</scope>
</reference>
<dbReference type="Ensembl" id="ENSCSAVT00000019237.1">
    <property type="protein sequence ID" value="ENSCSAVP00000019030.1"/>
    <property type="gene ID" value="ENSCSAVG00000011169.1"/>
</dbReference>
<reference evidence="4" key="1">
    <citation type="submission" date="2003-08" db="EMBL/GenBank/DDBJ databases">
        <authorList>
            <person name="Birren B."/>
            <person name="Nusbaum C."/>
            <person name="Abebe A."/>
            <person name="Abouelleil A."/>
            <person name="Adekoya E."/>
            <person name="Ait-zahra M."/>
            <person name="Allen N."/>
            <person name="Allen T."/>
            <person name="An P."/>
            <person name="Anderson M."/>
            <person name="Anderson S."/>
            <person name="Arachchi H."/>
            <person name="Armbruster J."/>
            <person name="Bachantsang P."/>
            <person name="Baldwin J."/>
            <person name="Barry A."/>
            <person name="Bayul T."/>
            <person name="Blitshsteyn B."/>
            <person name="Bloom T."/>
            <person name="Blye J."/>
            <person name="Boguslavskiy L."/>
            <person name="Borowsky M."/>
            <person name="Boukhgalter B."/>
            <person name="Brunache A."/>
            <person name="Butler J."/>
            <person name="Calixte N."/>
            <person name="Calvo S."/>
            <person name="Camarata J."/>
            <person name="Campo K."/>
            <person name="Chang J."/>
            <person name="Cheshatsang Y."/>
            <person name="Citroen M."/>
            <person name="Collymore A."/>
            <person name="Considine T."/>
            <person name="Cook A."/>
            <person name="Cooke P."/>
            <person name="Corum B."/>
            <person name="Cuomo C."/>
            <person name="David R."/>
            <person name="Dawoe T."/>
            <person name="Degray S."/>
            <person name="Dodge S."/>
            <person name="Dooley K."/>
            <person name="Dorje P."/>
            <person name="Dorjee K."/>
            <person name="Dorris L."/>
            <person name="Duffey N."/>
            <person name="Dupes A."/>
            <person name="Elkins T."/>
            <person name="Engels R."/>
            <person name="Erickson J."/>
            <person name="Farina A."/>
            <person name="Faro S."/>
            <person name="Ferreira P."/>
            <person name="Fischer H."/>
            <person name="Fitzgerald M."/>
            <person name="Foley K."/>
            <person name="Gage D."/>
            <person name="Galagan J."/>
            <person name="Gearin G."/>
            <person name="Gnerre S."/>
            <person name="Gnirke A."/>
            <person name="Goyette A."/>
            <person name="Graham J."/>
            <person name="Grandbois E."/>
            <person name="Gyaltsen K."/>
            <person name="Hafez N."/>
            <person name="Hagopian D."/>
            <person name="Hagos B."/>
            <person name="Hall J."/>
            <person name="Hatcher B."/>
            <person name="Heller A."/>
            <person name="Higgins H."/>
            <person name="Honan T."/>
            <person name="Horn A."/>
            <person name="Houde N."/>
            <person name="Hughes L."/>
            <person name="Hulme W."/>
            <person name="Husby E."/>
            <person name="Iliev I."/>
            <person name="Jaffe D."/>
            <person name="Jones C."/>
            <person name="Kamal M."/>
            <person name="Kamat A."/>
            <person name="Kamvysselis M."/>
            <person name="Karlsson E."/>
            <person name="Kells C."/>
            <person name="Kieu A."/>
            <person name="Kisner P."/>
            <person name="Kodira C."/>
            <person name="Kulbokas E."/>
            <person name="Labutti K."/>
            <person name="Lama D."/>
            <person name="Landers T."/>
            <person name="Leger J."/>
            <person name="Levine S."/>
            <person name="Lewis D."/>
            <person name="Lewis T."/>
            <person name="Lindblad-toh K."/>
            <person name="Liu X."/>
            <person name="Lokyitsang T."/>
            <person name="Lokyitsang Y."/>
            <person name="Lucien O."/>
            <person name="Lui A."/>
            <person name="Ma L.J."/>
            <person name="Mabbitt R."/>
            <person name="Macdonald J."/>
            <person name="Maclean C."/>
            <person name="Major J."/>
            <person name="Manning J."/>
            <person name="Marabella R."/>
            <person name="Maru K."/>
            <person name="Matthews C."/>
            <person name="Mauceli E."/>
            <person name="Mccarthy M."/>
            <person name="Mcdonough S."/>
            <person name="Mcghee T."/>
            <person name="Meldrim J."/>
            <person name="Meneus L."/>
            <person name="Mesirov J."/>
            <person name="Mihalev A."/>
            <person name="Mihova T."/>
            <person name="Mikkelsen T."/>
            <person name="Mlenga V."/>
            <person name="Moru K."/>
            <person name="Mozes J."/>
            <person name="Mulrain L."/>
            <person name="Munson G."/>
            <person name="Naylor J."/>
            <person name="Newes C."/>
            <person name="Nguyen C."/>
            <person name="Nguyen N."/>
            <person name="Nguyen T."/>
            <person name="Nicol R."/>
            <person name="Nielsen C."/>
            <person name="Nizzari M."/>
            <person name="Norbu C."/>
            <person name="Norbu N."/>
            <person name="O'donnell P."/>
            <person name="Okoawo O."/>
            <person name="O'leary S."/>
            <person name="Omotosho B."/>
            <person name="O'neill K."/>
            <person name="Osman S."/>
            <person name="Parker S."/>
            <person name="Perrin D."/>
            <person name="Phunkhang P."/>
            <person name="Piqani B."/>
            <person name="Purcell S."/>
            <person name="Rachupka T."/>
            <person name="Ramasamy U."/>
            <person name="Rameau R."/>
            <person name="Ray V."/>
            <person name="Raymond C."/>
            <person name="Retta R."/>
            <person name="Richardson S."/>
            <person name="Rise C."/>
            <person name="Rodriguez J."/>
            <person name="Rogers J."/>
            <person name="Rogov P."/>
            <person name="Rutman M."/>
            <person name="Schupbach R."/>
            <person name="Seaman C."/>
            <person name="Settipalli S."/>
            <person name="Sharpe T."/>
            <person name="Sheridan J."/>
            <person name="Sherpa N."/>
            <person name="Shi J."/>
            <person name="Smirnov S."/>
            <person name="Smith C."/>
            <person name="Sougnez C."/>
            <person name="Spencer B."/>
            <person name="Stalker J."/>
            <person name="Stange-thomann N."/>
            <person name="Stavropoulos S."/>
            <person name="Stetson K."/>
            <person name="Stone C."/>
            <person name="Stone S."/>
            <person name="Stubbs M."/>
            <person name="Talamas J."/>
            <person name="Tchuinga P."/>
            <person name="Tenzing P."/>
            <person name="Tesfaye S."/>
            <person name="Theodore J."/>
            <person name="Thoulutsang Y."/>
            <person name="Topham K."/>
            <person name="Towey S."/>
            <person name="Tsamla T."/>
            <person name="Tsomo N."/>
            <person name="Vallee D."/>
            <person name="Vassiliev H."/>
            <person name="Venkataraman V."/>
            <person name="Vinson J."/>
            <person name="Vo A."/>
            <person name="Wade C."/>
            <person name="Wang S."/>
            <person name="Wangchuk T."/>
            <person name="Wangdi T."/>
            <person name="Whittaker C."/>
            <person name="Wilkinson J."/>
            <person name="Wu Y."/>
            <person name="Wyman D."/>
            <person name="Yadav S."/>
            <person name="Yang S."/>
            <person name="Yang X."/>
            <person name="Yeager S."/>
            <person name="Yee E."/>
            <person name="Young G."/>
            <person name="Zainoun J."/>
            <person name="Zembeck L."/>
            <person name="Zimmer A."/>
            <person name="Zody M."/>
            <person name="Lander E."/>
        </authorList>
    </citation>
    <scope>NUCLEOTIDE SEQUENCE [LARGE SCALE GENOMIC DNA]</scope>
</reference>
<dbReference type="OMA" id="LICKNAH"/>
<sequence>MSLNKSVLRPQTQVILRQLLRHQRKIPSAFYCTLRQKIPVRDVTSPSGAITNRRYYFATFENIRNKMTSADADKSQGEKAQGEKSGRRKMSTEWKIISSFALGALSWFMNTYFDRQHARKEVQLELINRQIRDLYGPLYGNRLVQETTYRAVVGEHSRLRTYLAKANELKDADMIRRWRSFVLEVMYPLDKEAERLICKNAHLIVNSDFPEEFERFLTHLAQMQFVMQHWKNEQGKLESTKAFTDDDFLERNNASGIRGIKQMAAHVEQKYKELRAKQKQLIIETSADDQSITSLLSKMYKR</sequence>
<accession>H2ZN64</accession>
<evidence type="ECO:0000256" key="1">
    <source>
        <dbReference type="SAM" id="Coils"/>
    </source>
</evidence>
<dbReference type="HOGENOM" id="CLU_924254_0_0_1"/>
<evidence type="ECO:0000313" key="4">
    <source>
        <dbReference type="Proteomes" id="UP000007875"/>
    </source>
</evidence>
<protein>
    <submittedName>
        <fullName evidence="3">Uncharacterized protein</fullName>
    </submittedName>
</protein>
<keyword evidence="4" id="KW-1185">Reference proteome</keyword>
<name>H2ZN64_CIOSA</name>
<organism evidence="3 4">
    <name type="scientific">Ciona savignyi</name>
    <name type="common">Pacific transparent sea squirt</name>
    <dbReference type="NCBI Taxonomy" id="51511"/>
    <lineage>
        <taxon>Eukaryota</taxon>
        <taxon>Metazoa</taxon>
        <taxon>Chordata</taxon>
        <taxon>Tunicata</taxon>
        <taxon>Ascidiacea</taxon>
        <taxon>Phlebobranchia</taxon>
        <taxon>Cionidae</taxon>
        <taxon>Ciona</taxon>
    </lineage>
</organism>
<dbReference type="AlphaFoldDB" id="H2ZN64"/>
<feature type="compositionally biased region" description="Basic and acidic residues" evidence="2">
    <location>
        <begin position="71"/>
        <end position="85"/>
    </location>
</feature>
<feature type="coiled-coil region" evidence="1">
    <location>
        <begin position="257"/>
        <end position="284"/>
    </location>
</feature>
<dbReference type="Proteomes" id="UP000007875">
    <property type="component" value="Unassembled WGS sequence"/>
</dbReference>
<evidence type="ECO:0000313" key="3">
    <source>
        <dbReference type="Ensembl" id="ENSCSAVP00000019030.1"/>
    </source>
</evidence>
<feature type="region of interest" description="Disordered" evidence="2">
    <location>
        <begin position="68"/>
        <end position="87"/>
    </location>
</feature>
<dbReference type="InParanoid" id="H2ZN64"/>
<dbReference type="GeneTree" id="ENSGT00390000016806"/>
<keyword evidence="1" id="KW-0175">Coiled coil</keyword>
<reference evidence="3" key="3">
    <citation type="submission" date="2025-09" db="UniProtKB">
        <authorList>
            <consortium name="Ensembl"/>
        </authorList>
    </citation>
    <scope>IDENTIFICATION</scope>
</reference>
<evidence type="ECO:0000256" key="2">
    <source>
        <dbReference type="SAM" id="MobiDB-lite"/>
    </source>
</evidence>
<dbReference type="eggNOG" id="ENOG502SDZA">
    <property type="taxonomic scope" value="Eukaryota"/>
</dbReference>